<feature type="domain" description="HNH nuclease" evidence="1">
    <location>
        <begin position="455"/>
        <end position="493"/>
    </location>
</feature>
<dbReference type="GO" id="GO:0032259">
    <property type="term" value="P:methylation"/>
    <property type="evidence" value="ECO:0007669"/>
    <property type="project" value="UniProtKB-KW"/>
</dbReference>
<evidence type="ECO:0000313" key="2">
    <source>
        <dbReference type="EMBL" id="OEE34643.1"/>
    </source>
</evidence>
<evidence type="ECO:0000259" key="1">
    <source>
        <dbReference type="Pfam" id="PF13395"/>
    </source>
</evidence>
<dbReference type="InterPro" id="IPR003615">
    <property type="entry name" value="HNH_nuc"/>
</dbReference>
<reference evidence="2 3" key="1">
    <citation type="journal article" date="2012" name="Science">
        <title>Ecological populations of bacteria act as socially cohesive units of antibiotic production and resistance.</title>
        <authorList>
            <person name="Cordero O.X."/>
            <person name="Wildschutte H."/>
            <person name="Kirkup B."/>
            <person name="Proehl S."/>
            <person name="Ngo L."/>
            <person name="Hussain F."/>
            <person name="Le Roux F."/>
            <person name="Mincer T."/>
            <person name="Polz M.F."/>
        </authorList>
    </citation>
    <scope>NUCLEOTIDE SEQUENCE [LARGE SCALE GENOMIC DNA]</scope>
    <source>
        <strain evidence="2 3">ZF-129</strain>
    </source>
</reference>
<accession>A0A1E5BFP6</accession>
<dbReference type="Pfam" id="PF13489">
    <property type="entry name" value="Methyltransf_23"/>
    <property type="match status" value="1"/>
</dbReference>
<keyword evidence="2" id="KW-0489">Methyltransferase</keyword>
<evidence type="ECO:0000313" key="3">
    <source>
        <dbReference type="Proteomes" id="UP000094741"/>
    </source>
</evidence>
<dbReference type="Pfam" id="PF13395">
    <property type="entry name" value="HNH_4"/>
    <property type="match status" value="1"/>
</dbReference>
<dbReference type="Proteomes" id="UP000094741">
    <property type="component" value="Unassembled WGS sequence"/>
</dbReference>
<dbReference type="EMBL" id="AJYQ02000089">
    <property type="protein sequence ID" value="OEE34643.1"/>
    <property type="molecule type" value="Genomic_DNA"/>
</dbReference>
<sequence>MSITISFYDNNAQQCFEQYTATNFESVHGSWKAFWPLSKDRVLDVGAGIGRDALWMEEQHCDVFAVEPAEAMRKIGQEHTGTNVTWIDDSLPSLNKVINLGFRFDLILVSAVWMHVAPSHRERAFRKLSNLLAPNGRLVISLRHGDFNDTRQSYKVSAEELEQLAKDSALIVRHVSSMNSDALNRDDVTWQTVVMSLPDDGSGDLTKIRHIVVNDNKAATYKLALLRTLLRIADAHSGSVVDRTDGKVAIPLGLVALYWIRQFKRLIDIGDIQQNSNPNKGLGFIKPDGWHKLKHIGVDDLAVGSIFVGDEAKALQETFKDTLDTIIQNPVKFTYIGDKQNCVFSVTRKTKRKKKNIVLDRGFFESYGYFILDESLWECLRLFHSWIEPLVVNQWVMEMQKYSRNQARNISLQTYYDYLVWVEKDHDTRAVRKRVDQITQQQGRVESVWSGQKLQSTYQIDHCLPFVYWPNNDRWNLLPSTAAENNKKSNRVPSQQRLQDSKTRIVEWWTMAWLGTASEDRFFQEACLSLPNVSPQCRDFEEVFEAMNLQIRGVKSRLLINEWL</sequence>
<organism evidence="2 3">
    <name type="scientific">Vibrio genomosp. F10 str. ZF-129</name>
    <dbReference type="NCBI Taxonomy" id="1187848"/>
    <lineage>
        <taxon>Bacteria</taxon>
        <taxon>Pseudomonadati</taxon>
        <taxon>Pseudomonadota</taxon>
        <taxon>Gammaproteobacteria</taxon>
        <taxon>Vibrionales</taxon>
        <taxon>Vibrionaceae</taxon>
        <taxon>Vibrio</taxon>
    </lineage>
</organism>
<dbReference type="InterPro" id="IPR029063">
    <property type="entry name" value="SAM-dependent_MTases_sf"/>
</dbReference>
<dbReference type="AlphaFoldDB" id="A0A1E5BFP6"/>
<dbReference type="STRING" id="1187848.A1QO_07345"/>
<dbReference type="GO" id="GO:0008168">
    <property type="term" value="F:methyltransferase activity"/>
    <property type="evidence" value="ECO:0007669"/>
    <property type="project" value="UniProtKB-KW"/>
</dbReference>
<name>A0A1E5BFP6_9VIBR</name>
<proteinExistence type="predicted"/>
<dbReference type="Gene3D" id="3.40.50.150">
    <property type="entry name" value="Vaccinia Virus protein VP39"/>
    <property type="match status" value="1"/>
</dbReference>
<dbReference type="CDD" id="cd02440">
    <property type="entry name" value="AdoMet_MTases"/>
    <property type="match status" value="1"/>
</dbReference>
<comment type="caution">
    <text evidence="2">The sequence shown here is derived from an EMBL/GenBank/DDBJ whole genome shotgun (WGS) entry which is preliminary data.</text>
</comment>
<dbReference type="SUPFAM" id="SSF53335">
    <property type="entry name" value="S-adenosyl-L-methionine-dependent methyltransferases"/>
    <property type="match status" value="1"/>
</dbReference>
<protein>
    <submittedName>
        <fullName evidence="2">SAM-dependent methyltransferase</fullName>
    </submittedName>
</protein>
<keyword evidence="2" id="KW-0808">Transferase</keyword>
<dbReference type="RefSeq" id="WP_017041226.1">
    <property type="nucleotide sequence ID" value="NZ_AJYQ02000089.1"/>
</dbReference>
<dbReference type="OrthoDB" id="7348755at2"/>
<gene>
    <name evidence="2" type="ORF">A1QO_07345</name>
</gene>
<dbReference type="eggNOG" id="COG0500">
    <property type="taxonomic scope" value="Bacteria"/>
</dbReference>
<dbReference type="PANTHER" id="PTHR43861">
    <property type="entry name" value="TRANS-ACONITATE 2-METHYLTRANSFERASE-RELATED"/>
    <property type="match status" value="1"/>
</dbReference>